<name>A0A2P2K728_RHIMU</name>
<sequence length="81" mass="9596">MLKRIYNHTRKPSKWNYIHFSCSPQLTTSVYPKFSQRNGISIHAQLSNFAINCNTNILYVIQTEIRTKKRKKKIKILLKCV</sequence>
<proteinExistence type="predicted"/>
<organism evidence="1">
    <name type="scientific">Rhizophora mucronata</name>
    <name type="common">Asiatic mangrove</name>
    <dbReference type="NCBI Taxonomy" id="61149"/>
    <lineage>
        <taxon>Eukaryota</taxon>
        <taxon>Viridiplantae</taxon>
        <taxon>Streptophyta</taxon>
        <taxon>Embryophyta</taxon>
        <taxon>Tracheophyta</taxon>
        <taxon>Spermatophyta</taxon>
        <taxon>Magnoliopsida</taxon>
        <taxon>eudicotyledons</taxon>
        <taxon>Gunneridae</taxon>
        <taxon>Pentapetalae</taxon>
        <taxon>rosids</taxon>
        <taxon>fabids</taxon>
        <taxon>Malpighiales</taxon>
        <taxon>Rhizophoraceae</taxon>
        <taxon>Rhizophora</taxon>
    </lineage>
</organism>
<reference evidence="1" key="1">
    <citation type="submission" date="2018-02" db="EMBL/GenBank/DDBJ databases">
        <title>Rhizophora mucronata_Transcriptome.</title>
        <authorList>
            <person name="Meera S.P."/>
            <person name="Sreeshan A."/>
            <person name="Augustine A."/>
        </authorList>
    </citation>
    <scope>NUCLEOTIDE SEQUENCE</scope>
    <source>
        <tissue evidence="1">Leaf</tissue>
    </source>
</reference>
<evidence type="ECO:0000313" key="1">
    <source>
        <dbReference type="EMBL" id="MBX01525.1"/>
    </source>
</evidence>
<accession>A0A2P2K728</accession>
<dbReference type="EMBL" id="GGEC01021041">
    <property type="protein sequence ID" value="MBX01525.1"/>
    <property type="molecule type" value="Transcribed_RNA"/>
</dbReference>
<dbReference type="AlphaFoldDB" id="A0A2P2K728"/>
<protein>
    <submittedName>
        <fullName evidence="1">Uncharacterized protein MANES_05G073800</fullName>
    </submittedName>
</protein>